<proteinExistence type="predicted"/>
<evidence type="ECO:0000313" key="2">
    <source>
        <dbReference type="Proteomes" id="UP000317171"/>
    </source>
</evidence>
<evidence type="ECO:0008006" key="3">
    <source>
        <dbReference type="Google" id="ProtNLM"/>
    </source>
</evidence>
<dbReference type="Proteomes" id="UP000317171">
    <property type="component" value="Chromosome"/>
</dbReference>
<evidence type="ECO:0000313" key="1">
    <source>
        <dbReference type="EMBL" id="QDT44842.1"/>
    </source>
</evidence>
<accession>A0A517RLY5</accession>
<dbReference type="RefSeq" id="WP_145220609.1">
    <property type="nucleotide sequence ID" value="NZ_CP036269.1"/>
</dbReference>
<keyword evidence="2" id="KW-1185">Reference proteome</keyword>
<reference evidence="1 2" key="1">
    <citation type="submission" date="2019-02" db="EMBL/GenBank/DDBJ databases">
        <title>Deep-cultivation of Planctomycetes and their phenomic and genomic characterization uncovers novel biology.</title>
        <authorList>
            <person name="Wiegand S."/>
            <person name="Jogler M."/>
            <person name="Boedeker C."/>
            <person name="Pinto D."/>
            <person name="Vollmers J."/>
            <person name="Rivas-Marin E."/>
            <person name="Kohn T."/>
            <person name="Peeters S.H."/>
            <person name="Heuer A."/>
            <person name="Rast P."/>
            <person name="Oberbeckmann S."/>
            <person name="Bunk B."/>
            <person name="Jeske O."/>
            <person name="Meyerdierks A."/>
            <person name="Storesund J.E."/>
            <person name="Kallscheuer N."/>
            <person name="Luecker S."/>
            <person name="Lage O.M."/>
            <person name="Pohl T."/>
            <person name="Merkel B.J."/>
            <person name="Hornburger P."/>
            <person name="Mueller R.-W."/>
            <person name="Bruemmer F."/>
            <person name="Labrenz M."/>
            <person name="Spormann A.M."/>
            <person name="Op den Camp H."/>
            <person name="Overmann J."/>
            <person name="Amann R."/>
            <person name="Jetten M.S.M."/>
            <person name="Mascher T."/>
            <person name="Medema M.H."/>
            <person name="Devos D.P."/>
            <person name="Kaster A.-K."/>
            <person name="Ovreas L."/>
            <person name="Rohde M."/>
            <person name="Galperin M.Y."/>
            <person name="Jogler C."/>
        </authorList>
    </citation>
    <scope>NUCLEOTIDE SEQUENCE [LARGE SCALE GENOMIC DNA]</scope>
    <source>
        <strain evidence="1 2">Pan241w</strain>
    </source>
</reference>
<gene>
    <name evidence="1" type="ORF">Pan241w_49580</name>
</gene>
<protein>
    <recommendedName>
        <fullName evidence="3">Response regulator receiver domain protein</fullName>
    </recommendedName>
</protein>
<dbReference type="KEGG" id="gaz:Pan241w_49580"/>
<organism evidence="1 2">
    <name type="scientific">Gimesia alba</name>
    <dbReference type="NCBI Taxonomy" id="2527973"/>
    <lineage>
        <taxon>Bacteria</taxon>
        <taxon>Pseudomonadati</taxon>
        <taxon>Planctomycetota</taxon>
        <taxon>Planctomycetia</taxon>
        <taxon>Planctomycetales</taxon>
        <taxon>Planctomycetaceae</taxon>
        <taxon>Gimesia</taxon>
    </lineage>
</organism>
<dbReference type="OrthoDB" id="278679at2"/>
<dbReference type="AlphaFoldDB" id="A0A517RLY5"/>
<dbReference type="EMBL" id="CP036269">
    <property type="protein sequence ID" value="QDT44842.1"/>
    <property type="molecule type" value="Genomic_DNA"/>
</dbReference>
<sequence>MRNVFVLEERAHIVSELQWQFEGETDWQIRGFSAESTLFQHARRKTAEELVVIIDVGIGNPICLQFLQRCLKAHVAFPVMIYSEAPLFNLEWALRELGVFHLQTGCLEPERIAKICRWHFDSTLHRQKLQSKVQKVAD</sequence>
<name>A0A517RLY5_9PLAN</name>